<sequence length="135" mass="15025">MGLRPLVIGDVTQQWRLEPIEIIDAPLPRITRMADEAANDALPTVDLASLSVHDIAHLLTSGGFPSSLVAQCRTLEINGDALQHCTSVDDLMQLGQYDVAMAEFLWKKVRFFHRHGVPQRLVVPMVFIIQSVKDP</sequence>
<proteinExistence type="predicted"/>
<dbReference type="GeneID" id="24141713"/>
<dbReference type="RefSeq" id="XP_012203745.1">
    <property type="nucleotide sequence ID" value="XM_012348355.1"/>
</dbReference>
<reference evidence="1 2" key="1">
    <citation type="journal article" date="2013" name="PLoS Genet.">
        <title>Distinctive expansion of potential virulence genes in the genome of the oomycete fish pathogen Saprolegnia parasitica.</title>
        <authorList>
            <person name="Jiang R.H."/>
            <person name="de Bruijn I."/>
            <person name="Haas B.J."/>
            <person name="Belmonte R."/>
            <person name="Lobach L."/>
            <person name="Christie J."/>
            <person name="van den Ackerveken G."/>
            <person name="Bottin A."/>
            <person name="Bulone V."/>
            <person name="Diaz-Moreno S.M."/>
            <person name="Dumas B."/>
            <person name="Fan L."/>
            <person name="Gaulin E."/>
            <person name="Govers F."/>
            <person name="Grenville-Briggs L.J."/>
            <person name="Horner N.R."/>
            <person name="Levin J.Z."/>
            <person name="Mammella M."/>
            <person name="Meijer H.J."/>
            <person name="Morris P."/>
            <person name="Nusbaum C."/>
            <person name="Oome S."/>
            <person name="Phillips A.J."/>
            <person name="van Rooyen D."/>
            <person name="Rzeszutek E."/>
            <person name="Saraiva M."/>
            <person name="Secombes C.J."/>
            <person name="Seidl M.F."/>
            <person name="Snel B."/>
            <person name="Stassen J.H."/>
            <person name="Sykes S."/>
            <person name="Tripathy S."/>
            <person name="van den Berg H."/>
            <person name="Vega-Arreguin J.C."/>
            <person name="Wawra S."/>
            <person name="Young S.K."/>
            <person name="Zeng Q."/>
            <person name="Dieguez-Uribeondo J."/>
            <person name="Russ C."/>
            <person name="Tyler B.M."/>
            <person name="van West P."/>
        </authorList>
    </citation>
    <scope>NUCLEOTIDE SEQUENCE [LARGE SCALE GENOMIC DNA]</scope>
    <source>
        <strain evidence="1 2">CBS 223.65</strain>
    </source>
</reference>
<evidence type="ECO:0000313" key="2">
    <source>
        <dbReference type="Proteomes" id="UP000030745"/>
    </source>
</evidence>
<dbReference type="KEGG" id="spar:SPRG_20635"/>
<evidence type="ECO:0000313" key="1">
    <source>
        <dbReference type="EMBL" id="KDO25511.1"/>
    </source>
</evidence>
<protein>
    <recommendedName>
        <fullName evidence="3">SAM domain-containing protein</fullName>
    </recommendedName>
</protein>
<evidence type="ECO:0008006" key="3">
    <source>
        <dbReference type="Google" id="ProtNLM"/>
    </source>
</evidence>
<accession>A0A067CG20</accession>
<keyword evidence="2" id="KW-1185">Reference proteome</keyword>
<feature type="non-terminal residue" evidence="1">
    <location>
        <position position="135"/>
    </location>
</feature>
<organism evidence="1 2">
    <name type="scientific">Saprolegnia parasitica (strain CBS 223.65)</name>
    <dbReference type="NCBI Taxonomy" id="695850"/>
    <lineage>
        <taxon>Eukaryota</taxon>
        <taxon>Sar</taxon>
        <taxon>Stramenopiles</taxon>
        <taxon>Oomycota</taxon>
        <taxon>Saprolegniomycetes</taxon>
        <taxon>Saprolegniales</taxon>
        <taxon>Saprolegniaceae</taxon>
        <taxon>Saprolegnia</taxon>
    </lineage>
</organism>
<name>A0A067CG20_SAPPC</name>
<dbReference type="EMBL" id="KK583231">
    <property type="protein sequence ID" value="KDO25511.1"/>
    <property type="molecule type" value="Genomic_DNA"/>
</dbReference>
<dbReference type="Proteomes" id="UP000030745">
    <property type="component" value="Unassembled WGS sequence"/>
</dbReference>
<gene>
    <name evidence="1" type="ORF">SPRG_20635</name>
</gene>
<dbReference type="AlphaFoldDB" id="A0A067CG20"/>
<dbReference type="VEuPathDB" id="FungiDB:SPRG_20635"/>